<evidence type="ECO:0000313" key="18">
    <source>
        <dbReference type="RefSeq" id="XP_030376650.1"/>
    </source>
</evidence>
<evidence type="ECO:0000256" key="8">
    <source>
        <dbReference type="ARBA" id="ARBA00023128"/>
    </source>
</evidence>
<evidence type="ECO:0000256" key="10">
    <source>
        <dbReference type="ARBA" id="ARBA00050938"/>
    </source>
</evidence>
<comment type="subcellular location">
    <subcellularLocation>
        <location evidence="1">Mitochondrion matrix</location>
    </subcellularLocation>
</comment>
<comment type="catalytic activity">
    <reaction evidence="10">
        <text>(3Z)-decenoyl-CoA = (2E)-decenoyl-CoA</text>
        <dbReference type="Rhea" id="RHEA:77195"/>
        <dbReference type="ChEBI" id="CHEBI:61406"/>
        <dbReference type="ChEBI" id="CHEBI:195601"/>
    </reaction>
    <physiologicalReaction direction="left-to-right" evidence="10">
        <dbReference type="Rhea" id="RHEA:77196"/>
    </physiologicalReaction>
</comment>
<evidence type="ECO:0000256" key="16">
    <source>
        <dbReference type="ARBA" id="ARBA00083575"/>
    </source>
</evidence>
<dbReference type="RefSeq" id="XP_030376651.1">
    <property type="nucleotide sequence ID" value="XM_030520791.1"/>
</dbReference>
<dbReference type="Gene3D" id="3.90.226.10">
    <property type="entry name" value="2-enoyl-CoA Hydratase, Chain A, domain 1"/>
    <property type="match status" value="1"/>
</dbReference>
<organism evidence="17 18">
    <name type="scientific">Drosophila lebanonensis</name>
    <name type="common">Fruit fly</name>
    <name type="synonym">Scaptodrosophila lebanonensis</name>
    <dbReference type="NCBI Taxonomy" id="7225"/>
    <lineage>
        <taxon>Eukaryota</taxon>
        <taxon>Metazoa</taxon>
        <taxon>Ecdysozoa</taxon>
        <taxon>Arthropoda</taxon>
        <taxon>Hexapoda</taxon>
        <taxon>Insecta</taxon>
        <taxon>Pterygota</taxon>
        <taxon>Neoptera</taxon>
        <taxon>Endopterygota</taxon>
        <taxon>Diptera</taxon>
        <taxon>Brachycera</taxon>
        <taxon>Muscomorpha</taxon>
        <taxon>Ephydroidea</taxon>
        <taxon>Drosophilidae</taxon>
        <taxon>Scaptodrosophila</taxon>
    </lineage>
</organism>
<keyword evidence="8" id="KW-0496">Mitochondrion</keyword>
<sequence>MLRSKLLSLLPRAADATRCMSSAATKLTTVEVDSKSGIATLTMNRPPVNGLNLELLRDINASIDEIESNKSRGLILTSSNPTIFSAGLDIMEMYKPDQERLRAFWTALQDCWLALYGSSVPTAAAINGHSPAGGCLLATSCEYRVMLPNFSIGLNETKLGIVAPLWFMASFLSVLPRREAERALNQGRMFSTAEALEAGLIDEIASSKEEALAKCAAFIGTFAKVNPMARALTKQQFRGADLRQLENERAQDLEKFLFFVNQPAVQKGLGIYLDGLKKKAKN</sequence>
<keyword evidence="17" id="KW-1185">Reference proteome</keyword>
<evidence type="ECO:0000256" key="3">
    <source>
        <dbReference type="ARBA" id="ARBA00011233"/>
    </source>
</evidence>
<name>A0A6J2TMA7_DROLE</name>
<dbReference type="GO" id="GO:0006635">
    <property type="term" value="P:fatty acid beta-oxidation"/>
    <property type="evidence" value="ECO:0007669"/>
    <property type="project" value="TreeGrafter"/>
</dbReference>
<evidence type="ECO:0000256" key="2">
    <source>
        <dbReference type="ARBA" id="ARBA00005005"/>
    </source>
</evidence>
<keyword evidence="7" id="KW-0443">Lipid metabolism</keyword>
<dbReference type="InterPro" id="IPR001753">
    <property type="entry name" value="Enoyl-CoA_hydra/iso"/>
</dbReference>
<evidence type="ECO:0000256" key="7">
    <source>
        <dbReference type="ARBA" id="ARBA00023098"/>
    </source>
</evidence>
<reference evidence="18 19" key="1">
    <citation type="submission" date="2025-04" db="UniProtKB">
        <authorList>
            <consortium name="RefSeq"/>
        </authorList>
    </citation>
    <scope>IDENTIFICATION</scope>
    <source>
        <strain evidence="18 19">11010-0011.00</strain>
        <tissue evidence="18 19">Whole body</tissue>
    </source>
</reference>
<proteinExistence type="predicted"/>
<dbReference type="CDD" id="cd06558">
    <property type="entry name" value="crotonase-like"/>
    <property type="match status" value="1"/>
</dbReference>
<evidence type="ECO:0000313" key="19">
    <source>
        <dbReference type="RefSeq" id="XP_030376651.1"/>
    </source>
</evidence>
<evidence type="ECO:0000256" key="6">
    <source>
        <dbReference type="ARBA" id="ARBA00022990"/>
    </source>
</evidence>
<keyword evidence="4" id="KW-0276">Fatty acid metabolism</keyword>
<dbReference type="Pfam" id="PF00378">
    <property type="entry name" value="ECH_1"/>
    <property type="match status" value="1"/>
</dbReference>
<comment type="catalytic activity">
    <reaction evidence="11">
        <text>(2E)-tetradecenoyl-CoA = (3Z)-tetradecenoyl-CoA</text>
        <dbReference type="Rhea" id="RHEA:29847"/>
        <dbReference type="ChEBI" id="CHEBI:61405"/>
        <dbReference type="ChEBI" id="CHEBI:61968"/>
    </reaction>
    <physiologicalReaction direction="right-to-left" evidence="11">
        <dbReference type="Rhea" id="RHEA:29849"/>
    </physiologicalReaction>
</comment>
<comment type="pathway">
    <text evidence="2">Lipid metabolism; fatty acid beta-oxidation.</text>
</comment>
<dbReference type="PANTHER" id="PTHR11941">
    <property type="entry name" value="ENOYL-COA HYDRATASE-RELATED"/>
    <property type="match status" value="1"/>
</dbReference>
<dbReference type="Gene3D" id="6.10.250.170">
    <property type="match status" value="1"/>
</dbReference>
<dbReference type="GeneID" id="115625660"/>
<dbReference type="FunFam" id="3.90.226.10:FF:000034">
    <property type="entry name" value="Enoyl-CoA delta isomerase 1"/>
    <property type="match status" value="1"/>
</dbReference>
<keyword evidence="9" id="KW-0413">Isomerase</keyword>
<dbReference type="GO" id="GO:0005759">
    <property type="term" value="C:mitochondrial matrix"/>
    <property type="evidence" value="ECO:0007669"/>
    <property type="project" value="UniProtKB-SubCell"/>
</dbReference>
<gene>
    <name evidence="18 19" type="primary">LOC115625660</name>
</gene>
<evidence type="ECO:0000256" key="15">
    <source>
        <dbReference type="ARBA" id="ARBA00068317"/>
    </source>
</evidence>
<protein>
    <recommendedName>
        <fullName evidence="15">Enoyl-CoA delta isomerase 1, mitochondrial</fullName>
    </recommendedName>
    <alternativeName>
        <fullName evidence="16">3,2-trans-enoyl-CoA isomerase</fullName>
    </alternativeName>
</protein>
<dbReference type="GO" id="GO:0004165">
    <property type="term" value="F:delta(3)-delta(2)-enoyl-CoA isomerase activity"/>
    <property type="evidence" value="ECO:0007669"/>
    <property type="project" value="UniProtKB-EC"/>
</dbReference>
<comment type="function">
    <text evidence="14">Key enzyme of fatty acid beta-oxidation. Able to isomerize both 3-cis (3Z) and 3-trans (3E) double bonds into the 2-trans (2E) form in a range of enoyl-CoA species, with a preference for (3Z)-enoyl-CoAs over (3E)-enoyl-CoAs. The catalytic efficiency of this enzyme is not affected by the fatty acyl chain length.</text>
</comment>
<keyword evidence="6" id="KW-0007">Acetylation</keyword>
<keyword evidence="5" id="KW-0809">Transit peptide</keyword>
<dbReference type="PANTHER" id="PTHR11941:SF45">
    <property type="entry name" value="ENOYL-COA DELTA ISOMERASE 1, MITOCHONDRIAL"/>
    <property type="match status" value="1"/>
</dbReference>
<accession>A0A6J2TMA7</accession>
<comment type="catalytic activity">
    <reaction evidence="12">
        <text>(3Z)-dodecenoyl-CoA = (2E)-dodecenoyl-CoA</text>
        <dbReference type="Rhea" id="RHEA:23716"/>
        <dbReference type="ChEBI" id="CHEBI:57330"/>
        <dbReference type="ChEBI" id="CHEBI:58543"/>
        <dbReference type="EC" id="5.3.3.8"/>
    </reaction>
    <physiologicalReaction direction="left-to-right" evidence="12">
        <dbReference type="Rhea" id="RHEA:23717"/>
    </physiologicalReaction>
</comment>
<dbReference type="OrthoDB" id="1696280at2759"/>
<evidence type="ECO:0000256" key="4">
    <source>
        <dbReference type="ARBA" id="ARBA00022832"/>
    </source>
</evidence>
<dbReference type="RefSeq" id="XP_030376650.1">
    <property type="nucleotide sequence ID" value="XM_030520790.1"/>
</dbReference>
<evidence type="ECO:0000256" key="1">
    <source>
        <dbReference type="ARBA" id="ARBA00004305"/>
    </source>
</evidence>
<comment type="subunit">
    <text evidence="3">Homotrimer.</text>
</comment>
<evidence type="ECO:0000256" key="5">
    <source>
        <dbReference type="ARBA" id="ARBA00022946"/>
    </source>
</evidence>
<dbReference type="Proteomes" id="UP000504634">
    <property type="component" value="Unplaced"/>
</dbReference>
<dbReference type="InterPro" id="IPR029045">
    <property type="entry name" value="ClpP/crotonase-like_dom_sf"/>
</dbReference>
<evidence type="ECO:0000256" key="11">
    <source>
        <dbReference type="ARBA" id="ARBA00051293"/>
    </source>
</evidence>
<evidence type="ECO:0000256" key="12">
    <source>
        <dbReference type="ARBA" id="ARBA00052376"/>
    </source>
</evidence>
<comment type="catalytic activity">
    <reaction evidence="13">
        <text>(3Z)-octenoyl-CoA = (2E)-octenoyl-CoA</text>
        <dbReference type="Rhea" id="RHEA:46044"/>
        <dbReference type="ChEBI" id="CHEBI:62242"/>
        <dbReference type="ChEBI" id="CHEBI:85640"/>
    </reaction>
    <physiologicalReaction direction="left-to-right" evidence="13">
        <dbReference type="Rhea" id="RHEA:46045"/>
    </physiologicalReaction>
</comment>
<evidence type="ECO:0000256" key="9">
    <source>
        <dbReference type="ARBA" id="ARBA00023235"/>
    </source>
</evidence>
<evidence type="ECO:0000313" key="17">
    <source>
        <dbReference type="Proteomes" id="UP000504634"/>
    </source>
</evidence>
<evidence type="ECO:0000256" key="14">
    <source>
        <dbReference type="ARBA" id="ARBA00056147"/>
    </source>
</evidence>
<evidence type="ECO:0000256" key="13">
    <source>
        <dbReference type="ARBA" id="ARBA00052542"/>
    </source>
</evidence>
<dbReference type="AlphaFoldDB" id="A0A6J2TMA7"/>
<dbReference type="SUPFAM" id="SSF52096">
    <property type="entry name" value="ClpP/crotonase"/>
    <property type="match status" value="1"/>
</dbReference>